<comment type="caution">
    <text evidence="1">The sequence shown here is derived from an EMBL/GenBank/DDBJ whole genome shotgun (WGS) entry which is preliminary data.</text>
</comment>
<sequence>MKAPEVVRQNESVRVAARSADELLREGLDEDGKYAGGKWGGLYLRAPDIFFRVLEKAGDKLVRLGDVAEVRFGIKTGANDFFYLEVLPYRPVCPLCGEVHGEALTKEEESAYWGRGERPPENALVAVKNGAGWEGFLEAGTLVPVIRSPRDLPDAPLEVRARDLSTRVFFPRALDVHAQHYVSWGEEVEVKLSQGHKRGESVKGYHNLPSVSANQPWWRLSSPAFPPNLVCMMSYNDRFGFWVNWEALVDARLYTIQPKPGVKLEALAAALNWSFVFLQQGLLGRSNLGQGALDFKVYEAEQLLILNPLEIEGIEKEFAGLSAFRVKEKGGRDRVAELVLGVKCGEELQRAAKEIHLKRLARAASL</sequence>
<dbReference type="Proteomes" id="UP001589830">
    <property type="component" value="Unassembled WGS sequence"/>
</dbReference>
<evidence type="ECO:0000313" key="1">
    <source>
        <dbReference type="EMBL" id="MFC0595720.1"/>
    </source>
</evidence>
<keyword evidence="2" id="KW-1185">Reference proteome</keyword>
<protein>
    <submittedName>
        <fullName evidence="1">Uncharacterized protein</fullName>
    </submittedName>
</protein>
<evidence type="ECO:0000313" key="2">
    <source>
        <dbReference type="Proteomes" id="UP001589830"/>
    </source>
</evidence>
<organism evidence="1 2">
    <name type="scientific">Thermus composti</name>
    <dbReference type="NCBI Taxonomy" id="532059"/>
    <lineage>
        <taxon>Bacteria</taxon>
        <taxon>Thermotogati</taxon>
        <taxon>Deinococcota</taxon>
        <taxon>Deinococci</taxon>
        <taxon>Thermales</taxon>
        <taxon>Thermaceae</taxon>
        <taxon>Thermus</taxon>
    </lineage>
</organism>
<name>A0ABV6Q0T3_9DEIN</name>
<accession>A0ABV6Q0T3</accession>
<proteinExistence type="predicted"/>
<reference evidence="1 2" key="1">
    <citation type="submission" date="2024-09" db="EMBL/GenBank/DDBJ databases">
        <authorList>
            <person name="Sun Q."/>
            <person name="Mori K."/>
        </authorList>
    </citation>
    <scope>NUCLEOTIDE SEQUENCE [LARGE SCALE GENOMIC DNA]</scope>
    <source>
        <strain evidence="1 2">NCAIM B.02340</strain>
    </source>
</reference>
<dbReference type="RefSeq" id="WP_022799372.1">
    <property type="nucleotide sequence ID" value="NZ_BMPJ01000049.1"/>
</dbReference>
<dbReference type="EMBL" id="JBHLTW010000025">
    <property type="protein sequence ID" value="MFC0595720.1"/>
    <property type="molecule type" value="Genomic_DNA"/>
</dbReference>
<gene>
    <name evidence="1" type="ORF">ACFFFP_06015</name>
</gene>